<accession>A0A0D2J0F7</accession>
<reference evidence="8 9" key="1">
    <citation type="submission" date="2013-11" db="EMBL/GenBank/DDBJ databases">
        <title>Metagenomic analysis of a methanogenic consortium involved in long chain n-alkane degradation.</title>
        <authorList>
            <person name="Davidova I.A."/>
            <person name="Callaghan A.V."/>
            <person name="Wawrik B."/>
            <person name="Pruitt S."/>
            <person name="Marks C."/>
            <person name="Duncan K.E."/>
            <person name="Suflita J.M."/>
        </authorList>
    </citation>
    <scope>NUCLEOTIDE SEQUENCE [LARGE SCALE GENOMIC DNA]</scope>
    <source>
        <strain evidence="8 9">SPR</strain>
    </source>
</reference>
<dbReference type="CDD" id="cd16380">
    <property type="entry name" value="YitT_C"/>
    <property type="match status" value="1"/>
</dbReference>
<dbReference type="Gene3D" id="3.30.70.120">
    <property type="match status" value="1"/>
</dbReference>
<gene>
    <name evidence="8" type="ORF">X474_22810</name>
</gene>
<evidence type="ECO:0000256" key="5">
    <source>
        <dbReference type="ARBA" id="ARBA00023136"/>
    </source>
</evidence>
<dbReference type="EMBL" id="AZAC01000045">
    <property type="protein sequence ID" value="KIX11724.1"/>
    <property type="molecule type" value="Genomic_DNA"/>
</dbReference>
<feature type="domain" description="DUF2179" evidence="7">
    <location>
        <begin position="246"/>
        <end position="300"/>
    </location>
</feature>
<keyword evidence="4 6" id="KW-1133">Transmembrane helix</keyword>
<comment type="caution">
    <text evidence="8">The sequence shown here is derived from an EMBL/GenBank/DDBJ whole genome shotgun (WGS) entry which is preliminary data.</text>
</comment>
<evidence type="ECO:0000259" key="7">
    <source>
        <dbReference type="Pfam" id="PF10035"/>
    </source>
</evidence>
<keyword evidence="9" id="KW-1185">Reference proteome</keyword>
<evidence type="ECO:0000256" key="3">
    <source>
        <dbReference type="ARBA" id="ARBA00022692"/>
    </source>
</evidence>
<dbReference type="InParanoid" id="A0A0D2J0F7"/>
<dbReference type="Pfam" id="PF02588">
    <property type="entry name" value="YitT_membrane"/>
    <property type="match status" value="1"/>
</dbReference>
<evidence type="ECO:0000256" key="6">
    <source>
        <dbReference type="SAM" id="Phobius"/>
    </source>
</evidence>
<evidence type="ECO:0000256" key="4">
    <source>
        <dbReference type="ARBA" id="ARBA00022989"/>
    </source>
</evidence>
<feature type="transmembrane region" description="Helical" evidence="6">
    <location>
        <begin position="171"/>
        <end position="192"/>
    </location>
</feature>
<dbReference type="Proteomes" id="UP000032233">
    <property type="component" value="Unassembled WGS sequence"/>
</dbReference>
<dbReference type="InterPro" id="IPR051461">
    <property type="entry name" value="UPF0750_membrane"/>
</dbReference>
<dbReference type="InterPro" id="IPR003740">
    <property type="entry name" value="YitT"/>
</dbReference>
<dbReference type="GO" id="GO:0005886">
    <property type="term" value="C:plasma membrane"/>
    <property type="evidence" value="ECO:0007669"/>
    <property type="project" value="UniProtKB-SubCell"/>
</dbReference>
<protein>
    <recommendedName>
        <fullName evidence="7">DUF2179 domain-containing protein</fullName>
    </recommendedName>
</protein>
<evidence type="ECO:0000313" key="9">
    <source>
        <dbReference type="Proteomes" id="UP000032233"/>
    </source>
</evidence>
<organism evidence="8 9">
    <name type="scientific">Dethiosulfatarculus sandiegensis</name>
    <dbReference type="NCBI Taxonomy" id="1429043"/>
    <lineage>
        <taxon>Bacteria</taxon>
        <taxon>Pseudomonadati</taxon>
        <taxon>Thermodesulfobacteriota</taxon>
        <taxon>Desulfarculia</taxon>
        <taxon>Desulfarculales</taxon>
        <taxon>Desulfarculaceae</taxon>
        <taxon>Dethiosulfatarculus</taxon>
    </lineage>
</organism>
<dbReference type="PANTHER" id="PTHR33545">
    <property type="entry name" value="UPF0750 MEMBRANE PROTEIN YITT-RELATED"/>
    <property type="match status" value="1"/>
</dbReference>
<dbReference type="InterPro" id="IPR019264">
    <property type="entry name" value="DUF2179"/>
</dbReference>
<evidence type="ECO:0000313" key="8">
    <source>
        <dbReference type="EMBL" id="KIX11724.1"/>
    </source>
</evidence>
<sequence>MSVWLAFKTAKPGKKAEAMNVQKMVMLKETAGQVANNLALIVGGSFLIALGANGILVPLHMGSGGFVGLSMVLHYLMPFIPLSVVYLMVNLPVYFLGYKAVGKRFMLYSLLGTALSTAALQWVHIIIPVKEPVPAALLAGILMGMGAGLTLRSHGSSGGLDILSVVLLKKFSVRLGTTALFFNTGILIALIMTMTLETAIYTLIYLFVFTHVLDLVVSGFSRRKSIIIISKKWREISKGIISEINRGATLIPAQGGYTGEREMVLYSVVAIQEISRFKRLVNQIDPKAFVVIGSTDEVMGWRIGNQPHW</sequence>
<evidence type="ECO:0000256" key="2">
    <source>
        <dbReference type="ARBA" id="ARBA00022475"/>
    </source>
</evidence>
<feature type="transmembrane region" description="Helical" evidence="6">
    <location>
        <begin position="34"/>
        <end position="56"/>
    </location>
</feature>
<name>A0A0D2J0F7_9BACT</name>
<evidence type="ECO:0000256" key="1">
    <source>
        <dbReference type="ARBA" id="ARBA00004651"/>
    </source>
</evidence>
<keyword evidence="3 6" id="KW-0812">Transmembrane</keyword>
<dbReference type="AlphaFoldDB" id="A0A0D2J0F7"/>
<dbReference type="PANTHER" id="PTHR33545:SF5">
    <property type="entry name" value="UPF0750 MEMBRANE PROTEIN YITT"/>
    <property type="match status" value="1"/>
</dbReference>
<dbReference type="PIRSF" id="PIRSF006483">
    <property type="entry name" value="Membrane_protein_YitT"/>
    <property type="match status" value="1"/>
</dbReference>
<comment type="subcellular location">
    <subcellularLocation>
        <location evidence="1">Cell membrane</location>
        <topology evidence="1">Multi-pass membrane protein</topology>
    </subcellularLocation>
</comment>
<dbReference type="STRING" id="1429043.X474_22810"/>
<keyword evidence="5 6" id="KW-0472">Membrane</keyword>
<feature type="transmembrane region" description="Helical" evidence="6">
    <location>
        <begin position="105"/>
        <end position="127"/>
    </location>
</feature>
<feature type="transmembrane region" description="Helical" evidence="6">
    <location>
        <begin position="198"/>
        <end position="217"/>
    </location>
</feature>
<feature type="transmembrane region" description="Helical" evidence="6">
    <location>
        <begin position="133"/>
        <end position="151"/>
    </location>
</feature>
<dbReference type="Pfam" id="PF10035">
    <property type="entry name" value="DUF2179"/>
    <property type="match status" value="1"/>
</dbReference>
<keyword evidence="2" id="KW-1003">Cell membrane</keyword>
<feature type="transmembrane region" description="Helical" evidence="6">
    <location>
        <begin position="76"/>
        <end position="98"/>
    </location>
</feature>
<dbReference type="InterPro" id="IPR015867">
    <property type="entry name" value="N-reg_PII/ATP_PRibTrfase_C"/>
</dbReference>
<proteinExistence type="predicted"/>